<accession>A0A1A9I1T9</accession>
<sequence length="1402" mass="157178">MCNYLTKLGIQLLILFSLTISLNAQINQVSSSPASASSDVALNKTTIQVDNDPFNGKVNISCPLFNYTFEGILFPVSLNYVNSNGVKPDQLPSWVGNGWDLETGAGYVHRIVRSKPDEIRDFSTKIERTTIYTNGVPSTTVTKETIANTTDFSYFTNKSLLQNTQWSSSAFAMSNRGNTTSNAPYPLSASPDYTLFGYNLYPFKDLAPDEFTFSVGSISGKFYLDHNNKWIVVSNDGKLYDIKVNTGPQTVVDYTLSPPFNFRYLYTIPLIIKNFIITSTDGIEYIFGNENINAPWNQQYLEYSRSSLLMNSMDVPTPKYSGSVKPGYLDIVPNAWHITRITNKKTGSQILFNYNRLNPEIYTSANAWSPMLWNNGSTSAIIYQPLQIFPSSDANSPDYYSFSAVTGIWNRKWTLGSIIFPNGVSVKFNTSESAQLSAGQRWNFGAYDEIKNWLETNVLIKLDSIQYFDGADLTKQFDFTYQLSPSSRLQLLKVTQKRYGQAQTLDSFSYNNTIPLPGYGSRKTDHWGYYNNKDFFSSVAEPYNMTKMQQYTTFKAPDTSYVKAELLNKVFYPFGGYSEFEYEPHTYSKYNDLSGHILSTVNTIAGGVRIRNIKYYPAANQLATNTSFDYTVPGSPTTSSGVLGIGIPQYIIPETNDYSKFLANGFSPVNYNGNNVTYTNVAVKREGAGKIQYTYTNYDNGFMDGRPTANTISLYTTNLLGTIYSNKAFKRGRPTIVSTYANNGTLLRESKFKYEHDFGESGKNQIRSVYYDQYAPTTYASVTDTVYQDWLREEETNELYSGASVTKRTTYTYDTCGNIKETVQPDGKGVYIKTKYKYCYEYATGTDDISLGVAYQNQLGLKNSIVEKIVIRQNENATVANVIDATLYVYNKSSAWKKQEYKLNTLQPIAIASFQESKIQSGTFSKDAHYSSLPEIEYSRYNAYGDLLESYRKDKKPVNYIWGYDNQYQVAKIINAKSYDPVYTIQEQYKTVSIPSNPSYTFTSTGGTMTLKLLISVGYMYKLQYTLYGPSSKGGVLCASGTNTTCTSPQTETFTNMQPGTYTLVISDYESMGIPSKELSITYSGWAISVPEKREFFYEGFEEIGNASGTPFAGKKYYTGGYTVPYEKISNEVYVIDYRYLENGVWKLKTLSFANNMTLPENIIDEVRVYPKKAEMWTYTYDPMVGMTSETDPAGNIAIYDYDAFGRLSTVKDEKGNILKKICYNYAGQRVDCFAGTSLDQTPQWAPDGNLRCVTDAGGDNTGNQEREEKDINTNSQTYNQTRWVDNGQDLAACPLPIPTVRVILKKTSSGAADGILVNKATNQSFSISPISSAAASTSNGYIIYNVPLGTYTLSVSPIISSLPPGKSFRFNVNGTNWTTNNPFSTDVSIQSDFTITMSLIP</sequence>
<dbReference type="STRING" id="1176587.A8C56_11345"/>
<evidence type="ECO:0000313" key="3">
    <source>
        <dbReference type="Proteomes" id="UP000077667"/>
    </source>
</evidence>
<protein>
    <submittedName>
        <fullName evidence="2">Uncharacterized protein</fullName>
    </submittedName>
</protein>
<dbReference type="Pfam" id="PF05593">
    <property type="entry name" value="RHS_repeat"/>
    <property type="match status" value="1"/>
</dbReference>
<feature type="signal peptide" evidence="1">
    <location>
        <begin position="1"/>
        <end position="24"/>
    </location>
</feature>
<dbReference type="NCBIfam" id="TIGR01643">
    <property type="entry name" value="YD_repeat_2x"/>
    <property type="match status" value="1"/>
</dbReference>
<dbReference type="Proteomes" id="UP000077667">
    <property type="component" value="Chromosome"/>
</dbReference>
<feature type="chain" id="PRO_5008389734" evidence="1">
    <location>
        <begin position="25"/>
        <end position="1402"/>
    </location>
</feature>
<dbReference type="InterPro" id="IPR006530">
    <property type="entry name" value="YD"/>
</dbReference>
<dbReference type="InterPro" id="IPR031325">
    <property type="entry name" value="RHS_repeat"/>
</dbReference>
<proteinExistence type="predicted"/>
<organism evidence="2 3">
    <name type="scientific">Niabella ginsenosidivorans</name>
    <dbReference type="NCBI Taxonomy" id="1176587"/>
    <lineage>
        <taxon>Bacteria</taxon>
        <taxon>Pseudomonadati</taxon>
        <taxon>Bacteroidota</taxon>
        <taxon>Chitinophagia</taxon>
        <taxon>Chitinophagales</taxon>
        <taxon>Chitinophagaceae</taxon>
        <taxon>Niabella</taxon>
    </lineage>
</organism>
<dbReference type="RefSeq" id="WP_067755900.1">
    <property type="nucleotide sequence ID" value="NZ_CP015772.1"/>
</dbReference>
<keyword evidence="3" id="KW-1185">Reference proteome</keyword>
<reference evidence="2 3" key="1">
    <citation type="submission" date="2016-05" db="EMBL/GenBank/DDBJ databases">
        <title>Niabella ginsenosidivorans BS26 whole genome sequencing.</title>
        <authorList>
            <person name="Im W.T."/>
            <person name="Siddiqi M.Z."/>
        </authorList>
    </citation>
    <scope>NUCLEOTIDE SEQUENCE [LARGE SCALE GENOMIC DNA]</scope>
    <source>
        <strain evidence="2 3">BS26</strain>
    </source>
</reference>
<dbReference type="KEGG" id="nia:A8C56_11345"/>
<dbReference type="OrthoDB" id="680656at2"/>
<dbReference type="Gene3D" id="2.180.10.10">
    <property type="entry name" value="RHS repeat-associated core"/>
    <property type="match status" value="1"/>
</dbReference>
<evidence type="ECO:0000313" key="2">
    <source>
        <dbReference type="EMBL" id="ANH81493.1"/>
    </source>
</evidence>
<name>A0A1A9I1T9_9BACT</name>
<gene>
    <name evidence="2" type="ORF">A8C56_11345</name>
</gene>
<dbReference type="EMBL" id="CP015772">
    <property type="protein sequence ID" value="ANH81493.1"/>
    <property type="molecule type" value="Genomic_DNA"/>
</dbReference>
<evidence type="ECO:0000256" key="1">
    <source>
        <dbReference type="SAM" id="SignalP"/>
    </source>
</evidence>
<keyword evidence="1" id="KW-0732">Signal</keyword>